<sequence>MGQKDSKLEGDVGVDVDAAPSRPRRHGKPSPRDGSKASPAALSPDAKGILGTLENLEMPSEREVEEQFEKLMTVMALNAQAKDVMRKFKTEKKWNLIREERKKQALDAAHVTSRVIKSCPEYVEVLKRHPELEPKQLAEELQSLEVALRGEHYSYVVEFLTLSGLNLLEEIMRRLTLVVPTMSTTADPRLLPLANCIRCFRALVNTTDGLQKVLANYQMMNTLVLCLDVPELRVRTIVAEMLASLTVCEGTSAGKGAHAAVVSAFDHQRDVRRHEFRLQSLVDSMRVEDPDTVEAAELMWRTAAMTLVNAIVTTPEALEMRCLLEEELLGLGLSEHLPVICNAPSRFPQLYSKASTLDIFRRE</sequence>
<dbReference type="GO" id="GO:0005829">
    <property type="term" value="C:cytosol"/>
    <property type="evidence" value="ECO:0007669"/>
    <property type="project" value="TreeGrafter"/>
</dbReference>
<feature type="compositionally biased region" description="Basic and acidic residues" evidence="1">
    <location>
        <begin position="1"/>
        <end position="10"/>
    </location>
</feature>
<evidence type="ECO:0000313" key="4">
    <source>
        <dbReference type="Proteomes" id="UP000070544"/>
    </source>
</evidence>
<gene>
    <name evidence="3" type="ORF">M427DRAFT_349613</name>
</gene>
<dbReference type="InterPro" id="IPR011989">
    <property type="entry name" value="ARM-like"/>
</dbReference>
<dbReference type="GO" id="GO:0051015">
    <property type="term" value="F:actin filament binding"/>
    <property type="evidence" value="ECO:0007669"/>
    <property type="project" value="TreeGrafter"/>
</dbReference>
<accession>A0A139AW83</accession>
<dbReference type="InterPro" id="IPR010472">
    <property type="entry name" value="FH3_dom"/>
</dbReference>
<dbReference type="PANTHER" id="PTHR45857">
    <property type="entry name" value="FORMIN-LIKE PROTEIN"/>
    <property type="match status" value="1"/>
</dbReference>
<reference evidence="3 4" key="1">
    <citation type="journal article" date="2015" name="Genome Biol. Evol.">
        <title>Phylogenomic analyses indicate that early fungi evolved digesting cell walls of algal ancestors of land plants.</title>
        <authorList>
            <person name="Chang Y."/>
            <person name="Wang S."/>
            <person name="Sekimoto S."/>
            <person name="Aerts A.L."/>
            <person name="Choi C."/>
            <person name="Clum A."/>
            <person name="LaButti K.M."/>
            <person name="Lindquist E.A."/>
            <person name="Yee Ngan C."/>
            <person name="Ohm R.A."/>
            <person name="Salamov A.A."/>
            <person name="Grigoriev I.V."/>
            <person name="Spatafora J.W."/>
            <person name="Berbee M.L."/>
        </authorList>
    </citation>
    <scope>NUCLEOTIDE SEQUENCE [LARGE SCALE GENOMIC DNA]</scope>
    <source>
        <strain evidence="3 4">JEL478</strain>
    </source>
</reference>
<protein>
    <recommendedName>
        <fullName evidence="2">GBD/FH3 domain-containing protein</fullName>
    </recommendedName>
</protein>
<evidence type="ECO:0000256" key="1">
    <source>
        <dbReference type="SAM" id="MobiDB-lite"/>
    </source>
</evidence>
<dbReference type="GO" id="GO:0016477">
    <property type="term" value="P:cell migration"/>
    <property type="evidence" value="ECO:0007669"/>
    <property type="project" value="TreeGrafter"/>
</dbReference>
<dbReference type="GO" id="GO:0031267">
    <property type="term" value="F:small GTPase binding"/>
    <property type="evidence" value="ECO:0007669"/>
    <property type="project" value="InterPro"/>
</dbReference>
<dbReference type="PANTHER" id="PTHR45857:SF4">
    <property type="entry name" value="FORMIN-LIKE PROTEIN"/>
    <property type="match status" value="1"/>
</dbReference>
<dbReference type="InterPro" id="IPR014768">
    <property type="entry name" value="GBD/FH3_dom"/>
</dbReference>
<dbReference type="InterPro" id="IPR016024">
    <property type="entry name" value="ARM-type_fold"/>
</dbReference>
<evidence type="ECO:0000313" key="3">
    <source>
        <dbReference type="EMBL" id="KXS20964.1"/>
    </source>
</evidence>
<dbReference type="Proteomes" id="UP000070544">
    <property type="component" value="Unassembled WGS sequence"/>
</dbReference>
<organism evidence="3 4">
    <name type="scientific">Gonapodya prolifera (strain JEL478)</name>
    <name type="common">Monoblepharis prolifera</name>
    <dbReference type="NCBI Taxonomy" id="1344416"/>
    <lineage>
        <taxon>Eukaryota</taxon>
        <taxon>Fungi</taxon>
        <taxon>Fungi incertae sedis</taxon>
        <taxon>Chytridiomycota</taxon>
        <taxon>Chytridiomycota incertae sedis</taxon>
        <taxon>Monoblepharidomycetes</taxon>
        <taxon>Monoblepharidales</taxon>
        <taxon>Gonapodyaceae</taxon>
        <taxon>Gonapodya</taxon>
    </lineage>
</organism>
<dbReference type="STRING" id="1344416.A0A139AW83"/>
<dbReference type="Gene3D" id="1.25.10.10">
    <property type="entry name" value="Leucine-rich Repeat Variant"/>
    <property type="match status" value="1"/>
</dbReference>
<dbReference type="EMBL" id="KQ965734">
    <property type="protein sequence ID" value="KXS20964.1"/>
    <property type="molecule type" value="Genomic_DNA"/>
</dbReference>
<feature type="domain" description="GBD/FH3" evidence="2">
    <location>
        <begin position="56"/>
        <end position="363"/>
    </location>
</feature>
<dbReference type="Pfam" id="PF06371">
    <property type="entry name" value="Drf_GBD"/>
    <property type="match status" value="1"/>
</dbReference>
<dbReference type="GO" id="GO:0008360">
    <property type="term" value="P:regulation of cell shape"/>
    <property type="evidence" value="ECO:0007669"/>
    <property type="project" value="TreeGrafter"/>
</dbReference>
<dbReference type="AlphaFoldDB" id="A0A139AW83"/>
<proteinExistence type="predicted"/>
<dbReference type="InterPro" id="IPR010473">
    <property type="entry name" value="GTPase-bd"/>
</dbReference>
<dbReference type="OrthoDB" id="1668162at2759"/>
<dbReference type="PROSITE" id="PS51232">
    <property type="entry name" value="GBD_FH3"/>
    <property type="match status" value="1"/>
</dbReference>
<dbReference type="SMART" id="SM01140">
    <property type="entry name" value="Drf_GBD"/>
    <property type="match status" value="1"/>
</dbReference>
<dbReference type="InterPro" id="IPR043592">
    <property type="entry name" value="FMNL_animal"/>
</dbReference>
<dbReference type="SUPFAM" id="SSF48371">
    <property type="entry name" value="ARM repeat"/>
    <property type="match status" value="1"/>
</dbReference>
<dbReference type="Pfam" id="PF06367">
    <property type="entry name" value="Drf_FH3"/>
    <property type="match status" value="1"/>
</dbReference>
<evidence type="ECO:0000259" key="2">
    <source>
        <dbReference type="PROSITE" id="PS51232"/>
    </source>
</evidence>
<name>A0A139AW83_GONPJ</name>
<keyword evidence="4" id="KW-1185">Reference proteome</keyword>
<feature type="region of interest" description="Disordered" evidence="1">
    <location>
        <begin position="1"/>
        <end position="46"/>
    </location>
</feature>
<dbReference type="GO" id="GO:0030866">
    <property type="term" value="P:cortical actin cytoskeleton organization"/>
    <property type="evidence" value="ECO:0007669"/>
    <property type="project" value="TreeGrafter"/>
</dbReference>